<dbReference type="EMBL" id="BDEQ01000001">
    <property type="protein sequence ID" value="GAT93819.1"/>
    <property type="molecule type" value="Genomic_DNA"/>
</dbReference>
<evidence type="ECO:0000313" key="1">
    <source>
        <dbReference type="EMBL" id="GAT93819.1"/>
    </source>
</evidence>
<comment type="caution">
    <text evidence="1">The sequence shown here is derived from an EMBL/GenBank/DDBJ whole genome shotgun (WGS) entry which is preliminary data.</text>
</comment>
<dbReference type="VEuPathDB" id="AmoebaDB:EHI5A_131870"/>
<dbReference type="VEuPathDB" id="AmoebaDB:KM1_160180"/>
<proteinExistence type="predicted"/>
<evidence type="ECO:0000313" key="2">
    <source>
        <dbReference type="Proteomes" id="UP000078387"/>
    </source>
</evidence>
<dbReference type="VEuPathDB" id="AmoebaDB:EHI_007900"/>
<dbReference type="OMA" id="MGEDQRY"/>
<reference evidence="1 2" key="1">
    <citation type="submission" date="2016-05" db="EMBL/GenBank/DDBJ databases">
        <title>First whole genome sequencing of Entamoeba histolytica HM1:IMSS-clone-6.</title>
        <authorList>
            <person name="Mukherjee Avik.K."/>
            <person name="Izumyama S."/>
            <person name="Nakada-Tsukui K."/>
            <person name="Nozaki T."/>
        </authorList>
    </citation>
    <scope>NUCLEOTIDE SEQUENCE [LARGE SCALE GENOMIC DNA]</scope>
    <source>
        <strain evidence="1 2">HM1:IMSS clone 6</strain>
    </source>
</reference>
<protein>
    <submittedName>
        <fullName evidence="1">Uncharacterized protein</fullName>
    </submittedName>
</protein>
<organism evidence="1 2">
    <name type="scientific">Entamoeba histolytica</name>
    <dbReference type="NCBI Taxonomy" id="5759"/>
    <lineage>
        <taxon>Eukaryota</taxon>
        <taxon>Amoebozoa</taxon>
        <taxon>Evosea</taxon>
        <taxon>Archamoebae</taxon>
        <taxon>Mastigamoebida</taxon>
        <taxon>Entamoebidae</taxon>
        <taxon>Entamoeba</taxon>
    </lineage>
</organism>
<dbReference type="VEuPathDB" id="AmoebaDB:EHI8A_091340"/>
<gene>
    <name evidence="1" type="ORF">CL6EHI_007900</name>
</gene>
<dbReference type="Proteomes" id="UP000078387">
    <property type="component" value="Unassembled WGS sequence"/>
</dbReference>
<dbReference type="AlphaFoldDB" id="A0A5K1UTX6"/>
<accession>A0A5K1UTX6</accession>
<name>A0A5K1UTX6_ENTHI</name>
<dbReference type="VEuPathDB" id="AmoebaDB:EHI7A_089400"/>
<sequence>MSCSETPQEKEQIYENLMTEDQRYFEGKRNWLRQQSLEEIFEPNEINTILNALNSVDRLWENIYETKRRYHKFNQEMKENEDFLSSINKQFDEMEKSFLSSITQNTIIGKETN</sequence>